<protein>
    <submittedName>
        <fullName evidence="2">F1-ATPase subunit H</fullName>
    </submittedName>
</protein>
<name>B6JVX7_SCHJY</name>
<dbReference type="VEuPathDB" id="FungiDB:SJAG_00542"/>
<organism evidence="2 4">
    <name type="scientific">Schizosaccharomyces japonicus (strain yFS275 / FY16936)</name>
    <name type="common">Fission yeast</name>
    <dbReference type="NCBI Taxonomy" id="402676"/>
    <lineage>
        <taxon>Eukaryota</taxon>
        <taxon>Fungi</taxon>
        <taxon>Dikarya</taxon>
        <taxon>Ascomycota</taxon>
        <taxon>Taphrinomycotina</taxon>
        <taxon>Schizosaccharomycetes</taxon>
        <taxon>Schizosaccharomycetales</taxon>
        <taxon>Schizosaccharomycetaceae</taxon>
        <taxon>Schizosaccharomyces</taxon>
    </lineage>
</organism>
<gene>
    <name evidence="3" type="primary">atp14</name>
    <name evidence="2" type="ORF">SJAG_00542</name>
</gene>
<dbReference type="OrthoDB" id="274752at2759"/>
<dbReference type="GeneID" id="7051240"/>
<dbReference type="Proteomes" id="UP000001744">
    <property type="component" value="Unassembled WGS sequence"/>
</dbReference>
<proteinExistence type="predicted"/>
<sequence length="102" mass="11485">MFRGVVRNFSTTIRRNSDVIQELYLSTLKAYKPKPITSIAITPKEWVPPPVAKAPIYSMDASALADYKFEGIDTTPEKLKEIVETPSETESDGLNQLRSLRL</sequence>
<evidence type="ECO:0000313" key="2">
    <source>
        <dbReference type="EMBL" id="EEB05528.1"/>
    </source>
</evidence>
<reference evidence="2 4" key="1">
    <citation type="journal article" date="2011" name="Science">
        <title>Comparative functional genomics of the fission yeasts.</title>
        <authorList>
            <person name="Rhind N."/>
            <person name="Chen Z."/>
            <person name="Yassour M."/>
            <person name="Thompson D.A."/>
            <person name="Haas B.J."/>
            <person name="Habib N."/>
            <person name="Wapinski I."/>
            <person name="Roy S."/>
            <person name="Lin M.F."/>
            <person name="Heiman D.I."/>
            <person name="Young S.K."/>
            <person name="Furuya K."/>
            <person name="Guo Y."/>
            <person name="Pidoux A."/>
            <person name="Chen H.M."/>
            <person name="Robbertse B."/>
            <person name="Goldberg J.M."/>
            <person name="Aoki K."/>
            <person name="Bayne E.H."/>
            <person name="Berlin A.M."/>
            <person name="Desjardins C.A."/>
            <person name="Dobbs E."/>
            <person name="Dukaj L."/>
            <person name="Fan L."/>
            <person name="FitzGerald M.G."/>
            <person name="French C."/>
            <person name="Gujja S."/>
            <person name="Hansen K."/>
            <person name="Keifenheim D."/>
            <person name="Levin J.Z."/>
            <person name="Mosher R.A."/>
            <person name="Mueller C.A."/>
            <person name="Pfiffner J."/>
            <person name="Priest M."/>
            <person name="Russ C."/>
            <person name="Smialowska A."/>
            <person name="Swoboda P."/>
            <person name="Sykes S.M."/>
            <person name="Vaughn M."/>
            <person name="Vengrova S."/>
            <person name="Yoder R."/>
            <person name="Zeng Q."/>
            <person name="Allshire R."/>
            <person name="Baulcombe D."/>
            <person name="Birren B.W."/>
            <person name="Brown W."/>
            <person name="Ekwall K."/>
            <person name="Kellis M."/>
            <person name="Leatherwood J."/>
            <person name="Levin H."/>
            <person name="Margalit H."/>
            <person name="Martienssen R."/>
            <person name="Nieduszynski C.A."/>
            <person name="Spatafora J.W."/>
            <person name="Friedman N."/>
            <person name="Dalgaard J.Z."/>
            <person name="Baumann P."/>
            <person name="Niki H."/>
            <person name="Regev A."/>
            <person name="Nusbaum C."/>
        </authorList>
    </citation>
    <scope>NUCLEOTIDE SEQUENCE [LARGE SCALE GENOMIC DNA]</scope>
    <source>
        <strain evidence="4">yFS275 / FY16936</strain>
    </source>
</reference>
<dbReference type="AlphaFoldDB" id="B6JVX7"/>
<evidence type="ECO:0000313" key="3">
    <source>
        <dbReference type="JaponicusDB" id="SJAG_00542"/>
    </source>
</evidence>
<feature type="region of interest" description="Disordered" evidence="1">
    <location>
        <begin position="82"/>
        <end position="102"/>
    </location>
</feature>
<dbReference type="STRING" id="402676.B6JVX7"/>
<dbReference type="Pfam" id="PF10775">
    <property type="entry name" value="ATP_sub_h"/>
    <property type="match status" value="1"/>
</dbReference>
<keyword evidence="4" id="KW-1185">Reference proteome</keyword>
<evidence type="ECO:0000313" key="4">
    <source>
        <dbReference type="Proteomes" id="UP000001744"/>
    </source>
</evidence>
<dbReference type="InterPro" id="IPR019711">
    <property type="entry name" value="ATP_synth_F0_suH"/>
</dbReference>
<dbReference type="EMBL" id="KE651166">
    <property type="protein sequence ID" value="EEB05528.1"/>
    <property type="molecule type" value="Genomic_DNA"/>
</dbReference>
<dbReference type="JaponicusDB" id="SJAG_00542">
    <property type="gene designation" value="atp14"/>
</dbReference>
<dbReference type="HOGENOM" id="CLU_2279103_0_0_1"/>
<dbReference type="GO" id="GO:0015986">
    <property type="term" value="P:proton motive force-driven ATP synthesis"/>
    <property type="evidence" value="ECO:0007669"/>
    <property type="project" value="InterPro"/>
</dbReference>
<dbReference type="PANTHER" id="PTHR28207">
    <property type="entry name" value="ATP SYNTHASE SUBUNIT H, MITOCHONDRIAL"/>
    <property type="match status" value="1"/>
</dbReference>
<dbReference type="RefSeq" id="XP_002171821.1">
    <property type="nucleotide sequence ID" value="XM_002171785.2"/>
</dbReference>
<feature type="compositionally biased region" description="Polar residues" evidence="1">
    <location>
        <begin position="86"/>
        <end position="102"/>
    </location>
</feature>
<accession>B6JVX7</accession>
<evidence type="ECO:0000256" key="1">
    <source>
        <dbReference type="SAM" id="MobiDB-lite"/>
    </source>
</evidence>
<dbReference type="PANTHER" id="PTHR28207:SF1">
    <property type="entry name" value="ATP SYNTHASE SUBUNIT H, MITOCHONDRIAL"/>
    <property type="match status" value="1"/>
</dbReference>